<protein>
    <submittedName>
        <fullName evidence="2">Uncharacterized protein</fullName>
    </submittedName>
</protein>
<name>A0A318ILX0_9BURK</name>
<sequence length="260" mass="29606">MLTTKHIWRTAPTLTLLSMLLSVTPISFARVPPIPEMVMQMNTRLEVNVNGSTIKIKADDTFEREYEFDGCKLRSHTSPRTSRWFGSLGLSDVGSAPFFSFFVPGACKGISRTVVEENQLHFDDIKFIYQWLADKKELANGSYNTVWNSEGLAVFWKAVPGRAELSVDVVLLCLNGQPAKNLEGAIDTAITWHPNEQGQTIRHCNPVDKNVARETRRQIQGFWKSTELMFEQARKREERYKAAKESKEKQETGQDMKMAE</sequence>
<keyword evidence="3" id="KW-1185">Reference proteome</keyword>
<organism evidence="2 3">
    <name type="scientific">Undibacterium pigrum</name>
    <dbReference type="NCBI Taxonomy" id="401470"/>
    <lineage>
        <taxon>Bacteria</taxon>
        <taxon>Pseudomonadati</taxon>
        <taxon>Pseudomonadota</taxon>
        <taxon>Betaproteobacteria</taxon>
        <taxon>Burkholderiales</taxon>
        <taxon>Oxalobacteraceae</taxon>
        <taxon>Undibacterium</taxon>
    </lineage>
</organism>
<feature type="region of interest" description="Disordered" evidence="1">
    <location>
        <begin position="237"/>
        <end position="260"/>
    </location>
</feature>
<evidence type="ECO:0000313" key="2">
    <source>
        <dbReference type="EMBL" id="PXX34961.1"/>
    </source>
</evidence>
<evidence type="ECO:0000256" key="1">
    <source>
        <dbReference type="SAM" id="MobiDB-lite"/>
    </source>
</evidence>
<dbReference type="EMBL" id="QJKB01000023">
    <property type="protein sequence ID" value="PXX34961.1"/>
    <property type="molecule type" value="Genomic_DNA"/>
</dbReference>
<comment type="caution">
    <text evidence="2">The sequence shown here is derived from an EMBL/GenBank/DDBJ whole genome shotgun (WGS) entry which is preliminary data.</text>
</comment>
<accession>A0A318ILX0</accession>
<gene>
    <name evidence="2" type="ORF">DFR42_12310</name>
</gene>
<dbReference type="Proteomes" id="UP000247792">
    <property type="component" value="Unassembled WGS sequence"/>
</dbReference>
<reference evidence="2 3" key="1">
    <citation type="submission" date="2018-05" db="EMBL/GenBank/DDBJ databases">
        <title>Genomic Encyclopedia of Type Strains, Phase IV (KMG-IV): sequencing the most valuable type-strain genomes for metagenomic binning, comparative biology and taxonomic classification.</title>
        <authorList>
            <person name="Goeker M."/>
        </authorList>
    </citation>
    <scope>NUCLEOTIDE SEQUENCE [LARGE SCALE GENOMIC DNA]</scope>
    <source>
        <strain evidence="2 3">DSM 19792</strain>
    </source>
</reference>
<evidence type="ECO:0000313" key="3">
    <source>
        <dbReference type="Proteomes" id="UP000247792"/>
    </source>
</evidence>
<proteinExistence type="predicted"/>
<dbReference type="AlphaFoldDB" id="A0A318ILX0"/>